<keyword evidence="4" id="KW-0732">Signal</keyword>
<dbReference type="InterPro" id="IPR027417">
    <property type="entry name" value="P-loop_NTPase"/>
</dbReference>
<feature type="signal peptide" evidence="4">
    <location>
        <begin position="1"/>
        <end position="25"/>
    </location>
</feature>
<dbReference type="GO" id="GO:0005525">
    <property type="term" value="F:GTP binding"/>
    <property type="evidence" value="ECO:0007669"/>
    <property type="project" value="InterPro"/>
</dbReference>
<dbReference type="InterPro" id="IPR012675">
    <property type="entry name" value="Beta-grasp_dom_sf"/>
</dbReference>
<reference evidence="6 7" key="1">
    <citation type="journal article" date="2024" name="Science">
        <title>Giant polyketide synthase enzymes in the biosynthesis of giant marine polyether toxins.</title>
        <authorList>
            <person name="Fallon T.R."/>
            <person name="Shende V.V."/>
            <person name="Wierzbicki I.H."/>
            <person name="Pendleton A.L."/>
            <person name="Watervoot N.F."/>
            <person name="Auber R.P."/>
            <person name="Gonzalez D.J."/>
            <person name="Wisecaver J.H."/>
            <person name="Moore B.S."/>
        </authorList>
    </citation>
    <scope>NUCLEOTIDE SEQUENCE [LARGE SCALE GENOMIC DNA]</scope>
    <source>
        <strain evidence="6 7">12B1</strain>
    </source>
</reference>
<dbReference type="PROSITE" id="PS51710">
    <property type="entry name" value="G_OBG"/>
    <property type="match status" value="1"/>
</dbReference>
<evidence type="ECO:0000313" key="7">
    <source>
        <dbReference type="Proteomes" id="UP001515480"/>
    </source>
</evidence>
<keyword evidence="1" id="KW-0479">Metal-binding</keyword>
<gene>
    <name evidence="6" type="ORF">AB1Y20_005825</name>
</gene>
<dbReference type="GO" id="GO:0016887">
    <property type="term" value="F:ATP hydrolysis activity"/>
    <property type="evidence" value="ECO:0007669"/>
    <property type="project" value="InterPro"/>
</dbReference>
<feature type="domain" description="OBG-type G" evidence="5">
    <location>
        <begin position="54"/>
        <end position="308"/>
    </location>
</feature>
<dbReference type="SUPFAM" id="SSF52540">
    <property type="entry name" value="P-loop containing nucleoside triphosphate hydrolases"/>
    <property type="match status" value="1"/>
</dbReference>
<dbReference type="Gene3D" id="3.40.50.300">
    <property type="entry name" value="P-loop containing nucleotide triphosphate hydrolases"/>
    <property type="match status" value="1"/>
</dbReference>
<dbReference type="Pfam" id="PF01926">
    <property type="entry name" value="MMR_HSR1"/>
    <property type="match status" value="1"/>
</dbReference>
<evidence type="ECO:0000256" key="1">
    <source>
        <dbReference type="ARBA" id="ARBA00022723"/>
    </source>
</evidence>
<sequence length="430" mass="45961">MLAGRQGRGTALLLMLFALITKRSAAVSAAAALTPRSVAARRGPPPRAALRMKVRVAVVGLPNVGKSSLFNALAQKALAQASNFPFCTIEPNVAPVAVPDKLLAPLGALARSTRTVSATVDWVDVAGLAKGASRGEGLGNRFLAAVRECDAICHVVRTFEDVGTIHVDGKVDPVADAEVVNLELLLADLSHVERRLDKTTCVGEERSALETVAQGLQQGIPARALNLSDTSAFAIKSMGLLTLKPMLYAFNVDEVDFSLGRQGAEAHAESILESIQFCSPSTATYTLVSAKAQAELSLRSTAAQYEYLESLGLELSAGQQLDDFLCYNVLPAMVQRLLRLSLAYTGPGVPTERSRTTRAHLFTEDTLSAVQLAGRIHGEIQRGFVCAEVVSAATLLQHDSYCASKDAGCIRTEGKEYMLQPEDVIMIKWK</sequence>
<keyword evidence="7" id="KW-1185">Reference proteome</keyword>
<dbReference type="InterPro" id="IPR023192">
    <property type="entry name" value="TGS-like_dom_sf"/>
</dbReference>
<dbReference type="InterPro" id="IPR012676">
    <property type="entry name" value="TGS-like"/>
</dbReference>
<name>A0AB34J2X3_PRYPA</name>
<dbReference type="GO" id="GO:0005737">
    <property type="term" value="C:cytoplasm"/>
    <property type="evidence" value="ECO:0007669"/>
    <property type="project" value="TreeGrafter"/>
</dbReference>
<evidence type="ECO:0000259" key="5">
    <source>
        <dbReference type="PROSITE" id="PS51710"/>
    </source>
</evidence>
<feature type="chain" id="PRO_5044227827" description="OBG-type G domain-containing protein" evidence="4">
    <location>
        <begin position="26"/>
        <end position="430"/>
    </location>
</feature>
<dbReference type="GO" id="GO:0046872">
    <property type="term" value="F:metal ion binding"/>
    <property type="evidence" value="ECO:0007669"/>
    <property type="project" value="UniProtKB-KW"/>
</dbReference>
<dbReference type="PANTHER" id="PTHR23305">
    <property type="entry name" value="OBG GTPASE FAMILY"/>
    <property type="match status" value="1"/>
</dbReference>
<dbReference type="PANTHER" id="PTHR23305:SF18">
    <property type="entry name" value="OBG-TYPE G DOMAIN-CONTAINING PROTEIN"/>
    <property type="match status" value="1"/>
</dbReference>
<evidence type="ECO:0000256" key="4">
    <source>
        <dbReference type="SAM" id="SignalP"/>
    </source>
</evidence>
<dbReference type="InterPro" id="IPR013029">
    <property type="entry name" value="YchF_C"/>
</dbReference>
<evidence type="ECO:0000256" key="2">
    <source>
        <dbReference type="ARBA" id="ARBA00022741"/>
    </source>
</evidence>
<dbReference type="SUPFAM" id="SSF81271">
    <property type="entry name" value="TGS-like"/>
    <property type="match status" value="1"/>
</dbReference>
<dbReference type="InterPro" id="IPR031167">
    <property type="entry name" value="G_OBG"/>
</dbReference>
<keyword evidence="2" id="KW-0547">Nucleotide-binding</keyword>
<dbReference type="GO" id="GO:0005524">
    <property type="term" value="F:ATP binding"/>
    <property type="evidence" value="ECO:0007669"/>
    <property type="project" value="UniProtKB-KW"/>
</dbReference>
<evidence type="ECO:0000313" key="6">
    <source>
        <dbReference type="EMBL" id="KAL1511000.1"/>
    </source>
</evidence>
<dbReference type="Gene3D" id="3.10.20.30">
    <property type="match status" value="1"/>
</dbReference>
<accession>A0AB34J2X3</accession>
<dbReference type="EMBL" id="JBGBPQ010000014">
    <property type="protein sequence ID" value="KAL1511000.1"/>
    <property type="molecule type" value="Genomic_DNA"/>
</dbReference>
<proteinExistence type="predicted"/>
<dbReference type="AlphaFoldDB" id="A0AB34J2X3"/>
<dbReference type="InterPro" id="IPR006073">
    <property type="entry name" value="GTP-bd"/>
</dbReference>
<comment type="caution">
    <text evidence="6">The sequence shown here is derived from an EMBL/GenBank/DDBJ whole genome shotgun (WGS) entry which is preliminary data.</text>
</comment>
<dbReference type="Proteomes" id="UP001515480">
    <property type="component" value="Unassembled WGS sequence"/>
</dbReference>
<keyword evidence="3" id="KW-0067">ATP-binding</keyword>
<dbReference type="PRINTS" id="PR00326">
    <property type="entry name" value="GTP1OBG"/>
</dbReference>
<dbReference type="InterPro" id="IPR004396">
    <property type="entry name" value="ATPase_YchF/OLA1"/>
</dbReference>
<dbReference type="Gene3D" id="1.10.150.300">
    <property type="entry name" value="TGS-like domain"/>
    <property type="match status" value="1"/>
</dbReference>
<protein>
    <recommendedName>
        <fullName evidence="5">OBG-type G domain-containing protein</fullName>
    </recommendedName>
</protein>
<dbReference type="Pfam" id="PF06071">
    <property type="entry name" value="YchF-GTPase_C"/>
    <property type="match status" value="1"/>
</dbReference>
<evidence type="ECO:0000256" key="3">
    <source>
        <dbReference type="ARBA" id="ARBA00022840"/>
    </source>
</evidence>
<organism evidence="6 7">
    <name type="scientific">Prymnesium parvum</name>
    <name type="common">Toxic golden alga</name>
    <dbReference type="NCBI Taxonomy" id="97485"/>
    <lineage>
        <taxon>Eukaryota</taxon>
        <taxon>Haptista</taxon>
        <taxon>Haptophyta</taxon>
        <taxon>Prymnesiophyceae</taxon>
        <taxon>Prymnesiales</taxon>
        <taxon>Prymnesiaceae</taxon>
        <taxon>Prymnesium</taxon>
    </lineage>
</organism>
<dbReference type="NCBIfam" id="TIGR00092">
    <property type="entry name" value="redox-regulated ATPase YchF"/>
    <property type="match status" value="1"/>
</dbReference>